<dbReference type="Proteomes" id="UP001642540">
    <property type="component" value="Unassembled WGS sequence"/>
</dbReference>
<organism evidence="1 2">
    <name type="scientific">Orchesella dallaii</name>
    <dbReference type="NCBI Taxonomy" id="48710"/>
    <lineage>
        <taxon>Eukaryota</taxon>
        <taxon>Metazoa</taxon>
        <taxon>Ecdysozoa</taxon>
        <taxon>Arthropoda</taxon>
        <taxon>Hexapoda</taxon>
        <taxon>Collembola</taxon>
        <taxon>Entomobryomorpha</taxon>
        <taxon>Entomobryoidea</taxon>
        <taxon>Orchesellidae</taxon>
        <taxon>Orchesellinae</taxon>
        <taxon>Orchesella</taxon>
    </lineage>
</organism>
<dbReference type="EMBL" id="CAXLJM020000146">
    <property type="protein sequence ID" value="CAL8141227.1"/>
    <property type="molecule type" value="Genomic_DNA"/>
</dbReference>
<proteinExistence type="predicted"/>
<keyword evidence="2" id="KW-1185">Reference proteome</keyword>
<sequence length="491" mass="57120">MVEFNVELSDDSKSFVACFGDTRQVNSLTTTMFKGTYPKDGLALNVNKIRFTVDDQNVSVYRWTNNERRTIGLTEYNFRRLINDFYFVEKLHIQSMAVRTFVNHNLLKRAYLPNLREVIITFFDSGFRELMPFLQNFFPSLRRVSIANISELRKDRPAAYSRIFAFLATHYKTLEDVTLIYPEGQMASSLTQPRVYRDLRRDHKMPQEMYEDVRSKLEQMKLKKMFWDVSMMEGTGRYNLGSTLLKSQTMLTELLLDNLFVKDIAIWNSIGAILEKSSKTLLQVTLGGCMCIPLPLGGSSHFSCAWLQNCEQLEHLVMTICGMFVDSIELLPKEKLQHLNLGHMLLPNQIEYIAQNMINLQSWILPQKGCKVNMLVPKINVYLFEVILHLPRLTKMTLCIESADMDEISEFAESECGISQMKCLCVTFPKKGSVSFSIDRSTFQRDHSELCSFIETYRRELIESLEMNEAEFVELFLQHLFQDNNFIHIER</sequence>
<accession>A0ABP1S184</accession>
<protein>
    <submittedName>
        <fullName evidence="1">Uncharacterized protein</fullName>
    </submittedName>
</protein>
<name>A0ABP1S184_9HEXA</name>
<reference evidence="1 2" key="1">
    <citation type="submission" date="2024-08" db="EMBL/GenBank/DDBJ databases">
        <authorList>
            <person name="Cucini C."/>
            <person name="Frati F."/>
        </authorList>
    </citation>
    <scope>NUCLEOTIDE SEQUENCE [LARGE SCALE GENOMIC DNA]</scope>
</reference>
<comment type="caution">
    <text evidence="1">The sequence shown here is derived from an EMBL/GenBank/DDBJ whole genome shotgun (WGS) entry which is preliminary data.</text>
</comment>
<gene>
    <name evidence="1" type="ORF">ODALV1_LOCUS28629</name>
</gene>
<evidence type="ECO:0000313" key="1">
    <source>
        <dbReference type="EMBL" id="CAL8141227.1"/>
    </source>
</evidence>
<dbReference type="SUPFAM" id="SSF52047">
    <property type="entry name" value="RNI-like"/>
    <property type="match status" value="1"/>
</dbReference>
<evidence type="ECO:0000313" key="2">
    <source>
        <dbReference type="Proteomes" id="UP001642540"/>
    </source>
</evidence>